<evidence type="ECO:0000256" key="3">
    <source>
        <dbReference type="ARBA" id="ARBA00022448"/>
    </source>
</evidence>
<evidence type="ECO:0000256" key="6">
    <source>
        <dbReference type="ARBA" id="ARBA00022989"/>
    </source>
</evidence>
<feature type="compositionally biased region" description="Basic and acidic residues" evidence="10">
    <location>
        <begin position="399"/>
        <end position="412"/>
    </location>
</feature>
<dbReference type="PROSITE" id="PS50920">
    <property type="entry name" value="SOLCAR"/>
    <property type="match status" value="2"/>
</dbReference>
<dbReference type="Pfam" id="PF00153">
    <property type="entry name" value="Mito_carr"/>
    <property type="match status" value="1"/>
</dbReference>
<dbReference type="InterPro" id="IPR023395">
    <property type="entry name" value="MCP_dom_sf"/>
</dbReference>
<keyword evidence="7 8" id="KW-0472">Membrane</keyword>
<keyword evidence="3" id="KW-0813">Transport</keyword>
<evidence type="ECO:0000256" key="2">
    <source>
        <dbReference type="ARBA" id="ARBA00006375"/>
    </source>
</evidence>
<dbReference type="AlphaFoldDB" id="A0A7S0GS15"/>
<evidence type="ECO:0000256" key="9">
    <source>
        <dbReference type="SAM" id="Coils"/>
    </source>
</evidence>
<sequence>MLDVSEEETTDASARARDLARRVVRDAVGVLGRKKVARRHAPEKSAHADAPGNVQPVVRVSAPRAQSASTRRHRVASLARGESRFPCSEADSRRDENENGLGLVSRRFAAAAASSVVSVVALGLTADPALAGFGAPTGVVSSPPLPEEQLAEIISMDRRAAIRKTSLIRTSDFDILLQELNALTQLDEKALEAADAEIALKISENLAENIRDATESLRTAPAPAAGAKLGEGELSSQRVRLLERRRLEAEFQKKLLQRKVDEARLENQSQLIVYGAALGASVLSTVMMHPVDTVKVRKQALGAEKLAATTAAELVGDAAEETAFAVASAATVAASAAVDARVVEAAEGGPEASFDAFDDGPVTLRGSEPGPLSGARGDEPAAFPSASAAVATVTVARAREDGEGANRDDRGDSASPFGSLDRAFEELESAYGVEASAYEEAQMPMSSALAAAALSAPSAPIFEPLGVPLTPAGLASLYDGLLPNIVKEGPPLAMYLGIYEYLKAILLATDLRDSPVACYLIAGAVGELIGSVLRVPAEAVKSTQQSKEDISLSEAMSLNFGTAEGRANCVAAWTVAVTRDVPFGAIQIALFEALKIYLSGVADPPFDGDSFVGEAILGAFGGGVGAFISAPMDVVVVRLIKQQAAGEAEKLGAIGMAKLVYEEGGAAAFFRGSGERVLYWAPAIGIFLTAYCRIRHALL</sequence>
<organism evidence="11">
    <name type="scientific">Micromonas pusilla</name>
    <name type="common">Picoplanktonic green alga</name>
    <name type="synonym">Chromulina pusilla</name>
    <dbReference type="NCBI Taxonomy" id="38833"/>
    <lineage>
        <taxon>Eukaryota</taxon>
        <taxon>Viridiplantae</taxon>
        <taxon>Chlorophyta</taxon>
        <taxon>Mamiellophyceae</taxon>
        <taxon>Mamiellales</taxon>
        <taxon>Mamiellaceae</taxon>
        <taxon>Micromonas</taxon>
    </lineage>
</organism>
<feature type="region of interest" description="Disordered" evidence="10">
    <location>
        <begin position="399"/>
        <end position="418"/>
    </location>
</feature>
<evidence type="ECO:0000256" key="4">
    <source>
        <dbReference type="ARBA" id="ARBA00022692"/>
    </source>
</evidence>
<comment type="similarity">
    <text evidence="2">Belongs to the mitochondrial carrier (TC 2.A.29) family.</text>
</comment>
<keyword evidence="4 8" id="KW-0812">Transmembrane</keyword>
<evidence type="ECO:0000256" key="5">
    <source>
        <dbReference type="ARBA" id="ARBA00022737"/>
    </source>
</evidence>
<feature type="repeat" description="Solcar" evidence="8">
    <location>
        <begin position="609"/>
        <end position="697"/>
    </location>
</feature>
<evidence type="ECO:0000313" key="11">
    <source>
        <dbReference type="EMBL" id="CAD8433804.1"/>
    </source>
</evidence>
<dbReference type="Gene3D" id="1.50.40.10">
    <property type="entry name" value="Mitochondrial carrier domain"/>
    <property type="match status" value="2"/>
</dbReference>
<keyword evidence="6" id="KW-1133">Transmembrane helix</keyword>
<evidence type="ECO:0000256" key="1">
    <source>
        <dbReference type="ARBA" id="ARBA00004141"/>
    </source>
</evidence>
<feature type="coiled-coil region" evidence="9">
    <location>
        <begin position="239"/>
        <end position="266"/>
    </location>
</feature>
<evidence type="ECO:0000256" key="8">
    <source>
        <dbReference type="PROSITE-ProRule" id="PRU00282"/>
    </source>
</evidence>
<proteinExistence type="inferred from homology"/>
<reference evidence="11" key="1">
    <citation type="submission" date="2021-01" db="EMBL/GenBank/DDBJ databases">
        <authorList>
            <person name="Corre E."/>
            <person name="Pelletier E."/>
            <person name="Niang G."/>
            <person name="Scheremetjew M."/>
            <person name="Finn R."/>
            <person name="Kale V."/>
            <person name="Holt S."/>
            <person name="Cochrane G."/>
            <person name="Meng A."/>
            <person name="Brown T."/>
            <person name="Cohen L."/>
        </authorList>
    </citation>
    <scope>NUCLEOTIDE SEQUENCE</scope>
    <source>
        <strain evidence="11">CCAC1681</strain>
    </source>
</reference>
<dbReference type="EMBL" id="HBEN01003387">
    <property type="protein sequence ID" value="CAD8433804.1"/>
    <property type="molecule type" value="Transcribed_RNA"/>
</dbReference>
<evidence type="ECO:0000256" key="10">
    <source>
        <dbReference type="SAM" id="MobiDB-lite"/>
    </source>
</evidence>
<accession>A0A7S0GS15</accession>
<dbReference type="InterPro" id="IPR018108">
    <property type="entry name" value="MCP_transmembrane"/>
</dbReference>
<evidence type="ECO:0008006" key="12">
    <source>
        <dbReference type="Google" id="ProtNLM"/>
    </source>
</evidence>
<dbReference type="SUPFAM" id="SSF103506">
    <property type="entry name" value="Mitochondrial carrier"/>
    <property type="match status" value="1"/>
</dbReference>
<comment type="subcellular location">
    <subcellularLocation>
        <location evidence="1">Membrane</location>
        <topology evidence="1">Multi-pass membrane protein</topology>
    </subcellularLocation>
</comment>
<name>A0A7S0GS15_MICPS</name>
<dbReference type="PANTHER" id="PTHR45667">
    <property type="entry name" value="S-ADENOSYLMETHIONINE MITOCHONDRIAL CARRIER PROTEIN"/>
    <property type="match status" value="1"/>
</dbReference>
<evidence type="ECO:0000256" key="7">
    <source>
        <dbReference type="ARBA" id="ARBA00023136"/>
    </source>
</evidence>
<feature type="region of interest" description="Disordered" evidence="10">
    <location>
        <begin position="62"/>
        <end position="96"/>
    </location>
</feature>
<keyword evidence="5" id="KW-0677">Repeat</keyword>
<feature type="repeat" description="Solcar" evidence="8">
    <location>
        <begin position="514"/>
        <end position="597"/>
    </location>
</feature>
<dbReference type="GO" id="GO:0016020">
    <property type="term" value="C:membrane"/>
    <property type="evidence" value="ECO:0007669"/>
    <property type="project" value="UniProtKB-SubCell"/>
</dbReference>
<feature type="region of interest" description="Disordered" evidence="10">
    <location>
        <begin position="351"/>
        <end position="381"/>
    </location>
</feature>
<keyword evidence="9" id="KW-0175">Coiled coil</keyword>
<protein>
    <recommendedName>
        <fullName evidence="12">Mitochondrial carrier family</fullName>
    </recommendedName>
</protein>
<gene>
    <name evidence="11" type="ORF">MSP1401_LOCUS2737</name>
</gene>